<organism evidence="2">
    <name type="scientific">Streptomyces sp. NBC_00119</name>
    <dbReference type="NCBI Taxonomy" id="2975659"/>
    <lineage>
        <taxon>Bacteria</taxon>
        <taxon>Bacillati</taxon>
        <taxon>Actinomycetota</taxon>
        <taxon>Actinomycetes</taxon>
        <taxon>Kitasatosporales</taxon>
        <taxon>Streptomycetaceae</taxon>
        <taxon>Streptomyces</taxon>
    </lineage>
</organism>
<evidence type="ECO:0000313" key="2">
    <source>
        <dbReference type="EMBL" id="WTS19146.1"/>
    </source>
</evidence>
<gene>
    <name evidence="2" type="ORF">OHU69_47220</name>
</gene>
<proteinExistence type="predicted"/>
<dbReference type="EMBL" id="CP108195">
    <property type="protein sequence ID" value="WTS19146.1"/>
    <property type="molecule type" value="Genomic_DNA"/>
</dbReference>
<sequence length="62" mass="7010">MLPLSWLYGLPSRRAHLLLVTAFATLIGVSLLLCPTLGHPLLRRTRRVPEPFKESVLAQFSR</sequence>
<accession>A0AAU1UPI1</accession>
<protein>
    <submittedName>
        <fullName evidence="2">Uncharacterized protein</fullName>
    </submittedName>
</protein>
<name>A0AAU1UPI1_9ACTN</name>
<feature type="transmembrane region" description="Helical" evidence="1">
    <location>
        <begin position="15"/>
        <end position="37"/>
    </location>
</feature>
<dbReference type="AlphaFoldDB" id="A0AAU1UPI1"/>
<keyword evidence="1" id="KW-0812">Transmembrane</keyword>
<keyword evidence="1" id="KW-0472">Membrane</keyword>
<evidence type="ECO:0000256" key="1">
    <source>
        <dbReference type="SAM" id="Phobius"/>
    </source>
</evidence>
<reference evidence="2" key="1">
    <citation type="submission" date="2022-10" db="EMBL/GenBank/DDBJ databases">
        <title>The complete genomes of actinobacterial strains from the NBC collection.</title>
        <authorList>
            <person name="Joergensen T.S."/>
            <person name="Alvarez Arevalo M."/>
            <person name="Sterndorff E.B."/>
            <person name="Faurdal D."/>
            <person name="Vuksanovic O."/>
            <person name="Mourched A.-S."/>
            <person name="Charusanti P."/>
            <person name="Shaw S."/>
            <person name="Blin K."/>
            <person name="Weber T."/>
        </authorList>
    </citation>
    <scope>NUCLEOTIDE SEQUENCE</scope>
    <source>
        <strain evidence="2">NBC_00119</strain>
    </source>
</reference>
<keyword evidence="1" id="KW-1133">Transmembrane helix</keyword>